<dbReference type="STRING" id="216142.LT40_09840"/>
<reference evidence="2 3" key="1">
    <citation type="journal article" date="2015" name="J. Biotechnol.">
        <title>Complete genome sequence of Pseudomonas rhizosphaerae IH5T (=DSM 16299T), a phosphate-solubilizing rhizobacterium for bacterial biofertilizer.</title>
        <authorList>
            <person name="Kwak Y."/>
            <person name="Jung B.K."/>
            <person name="Shin J.H."/>
        </authorList>
    </citation>
    <scope>NUCLEOTIDE SEQUENCE [LARGE SCALE GENOMIC DNA]</scope>
    <source>
        <strain evidence="2">DSM 16299</strain>
    </source>
</reference>
<dbReference type="InterPro" id="IPR045508">
    <property type="entry name" value="DUF6482"/>
</dbReference>
<dbReference type="RefSeq" id="WP_043189368.1">
    <property type="nucleotide sequence ID" value="NZ_CP009533.1"/>
</dbReference>
<proteinExistence type="predicted"/>
<dbReference type="HOGENOM" id="CLU_159999_2_0_6"/>
<gene>
    <name evidence="2" type="ORF">LT40_09840</name>
</gene>
<protein>
    <submittedName>
        <fullName evidence="2">Cation transporter</fullName>
    </submittedName>
</protein>
<dbReference type="Pfam" id="PF20090">
    <property type="entry name" value="DUF6482"/>
    <property type="match status" value="1"/>
</dbReference>
<dbReference type="KEGG" id="prh:LT40_09840"/>
<accession>A0A089ZQI3</accession>
<dbReference type="AlphaFoldDB" id="A0A089ZQI3"/>
<dbReference type="eggNOG" id="ENOG5032XHQ">
    <property type="taxonomic scope" value="Bacteria"/>
</dbReference>
<dbReference type="Proteomes" id="UP000029499">
    <property type="component" value="Chromosome"/>
</dbReference>
<evidence type="ECO:0000313" key="3">
    <source>
        <dbReference type="Proteomes" id="UP000029499"/>
    </source>
</evidence>
<keyword evidence="3" id="KW-1185">Reference proteome</keyword>
<dbReference type="OrthoDB" id="7063802at2"/>
<organism evidence="2 3">
    <name type="scientific">Pseudomonas rhizosphaerae</name>
    <dbReference type="NCBI Taxonomy" id="216142"/>
    <lineage>
        <taxon>Bacteria</taxon>
        <taxon>Pseudomonadati</taxon>
        <taxon>Pseudomonadota</taxon>
        <taxon>Gammaproteobacteria</taxon>
        <taxon>Pseudomonadales</taxon>
        <taxon>Pseudomonadaceae</taxon>
        <taxon>Pseudomonas</taxon>
    </lineage>
</organism>
<evidence type="ECO:0000256" key="1">
    <source>
        <dbReference type="SAM" id="MobiDB-lite"/>
    </source>
</evidence>
<name>A0A089ZQI3_9PSED</name>
<feature type="region of interest" description="Disordered" evidence="1">
    <location>
        <begin position="79"/>
        <end position="101"/>
    </location>
</feature>
<dbReference type="EMBL" id="CP009533">
    <property type="protein sequence ID" value="AIS17681.1"/>
    <property type="molecule type" value="Genomic_DNA"/>
</dbReference>
<sequence length="101" mass="10745">MNIDKLSSHVNNGEISEVNLVSMEGGSYVLHAILEGVSQPVASANGATIHVASVEEARKVLAGVADIKLFLVQGNAHDEMIGNPEEGNHTMREEIPLRSSL</sequence>
<evidence type="ECO:0000313" key="2">
    <source>
        <dbReference type="EMBL" id="AIS17681.1"/>
    </source>
</evidence>